<comment type="caution">
    <text evidence="1">The sequence shown here is derived from an EMBL/GenBank/DDBJ whole genome shotgun (WGS) entry which is preliminary data.</text>
</comment>
<sequence length="155" mass="18055">MDGRITSMNKDKLFQMPIMVKAMEIQELVSALRVFYEEAEVDENSPLEMQLDMIHENSLIIPAKIAGAEGGDIYDIRMENAAIIRKAAREISVTLGYLDLGRLEENEYTDLIRLEIENFKVLFREWLKTFDPWNYVLDDWGLFNPPGIDYEDEDE</sequence>
<evidence type="ECO:0000313" key="1">
    <source>
        <dbReference type="EMBL" id="MET3732974.1"/>
    </source>
</evidence>
<dbReference type="RefSeq" id="WP_354510697.1">
    <property type="nucleotide sequence ID" value="NZ_JBEPMO010000025.1"/>
</dbReference>
<accession>A0ABV2LWP2</accession>
<protein>
    <submittedName>
        <fullName evidence="1">Uncharacterized protein</fullName>
    </submittedName>
</protein>
<dbReference type="EMBL" id="JBEPMO010000025">
    <property type="protein sequence ID" value="MET3732974.1"/>
    <property type="molecule type" value="Genomic_DNA"/>
</dbReference>
<name>A0ABV2LWP2_9FLAO</name>
<organism evidence="1 2">
    <name type="scientific">Moheibacter stercoris</name>
    <dbReference type="NCBI Taxonomy" id="1628251"/>
    <lineage>
        <taxon>Bacteria</taxon>
        <taxon>Pseudomonadati</taxon>
        <taxon>Bacteroidota</taxon>
        <taxon>Flavobacteriia</taxon>
        <taxon>Flavobacteriales</taxon>
        <taxon>Weeksellaceae</taxon>
        <taxon>Moheibacter</taxon>
    </lineage>
</organism>
<reference evidence="1 2" key="1">
    <citation type="submission" date="2024-06" db="EMBL/GenBank/DDBJ databases">
        <title>Genomic Encyclopedia of Type Strains, Phase IV (KMG-IV): sequencing the most valuable type-strain genomes for metagenomic binning, comparative biology and taxonomic classification.</title>
        <authorList>
            <person name="Goeker M."/>
        </authorList>
    </citation>
    <scope>NUCLEOTIDE SEQUENCE [LARGE SCALE GENOMIC DNA]</scope>
    <source>
        <strain evidence="1 2">DSM 29388</strain>
    </source>
</reference>
<evidence type="ECO:0000313" key="2">
    <source>
        <dbReference type="Proteomes" id="UP001549146"/>
    </source>
</evidence>
<keyword evidence="2" id="KW-1185">Reference proteome</keyword>
<proteinExistence type="predicted"/>
<dbReference type="Proteomes" id="UP001549146">
    <property type="component" value="Unassembled WGS sequence"/>
</dbReference>
<gene>
    <name evidence="1" type="ORF">ABID46_002566</name>
</gene>